<keyword evidence="1" id="KW-0472">Membrane</keyword>
<feature type="transmembrane region" description="Helical" evidence="1">
    <location>
        <begin position="24"/>
        <end position="47"/>
    </location>
</feature>
<accession>A0ABT7SG23</accession>
<keyword evidence="1" id="KW-0812">Transmembrane</keyword>
<proteinExistence type="predicted"/>
<dbReference type="Pfam" id="PF12389">
    <property type="entry name" value="Peptidase_M73"/>
    <property type="match status" value="1"/>
</dbReference>
<keyword evidence="1" id="KW-1133">Transmembrane helix</keyword>
<reference evidence="2 3" key="1">
    <citation type="submission" date="2023-06" db="EMBL/GenBank/DDBJ databases">
        <title>Cellulomonas sp. MW4 Whole genome sequence.</title>
        <authorList>
            <person name="Park S."/>
        </authorList>
    </citation>
    <scope>NUCLEOTIDE SEQUENCE [LARGE SCALE GENOMIC DNA]</scope>
    <source>
        <strain evidence="2 3">MW4</strain>
    </source>
</reference>
<comment type="caution">
    <text evidence="2">The sequence shown here is derived from an EMBL/GenBank/DDBJ whole genome shotgun (WGS) entry which is preliminary data.</text>
</comment>
<protein>
    <submittedName>
        <fullName evidence="2">TasA family protein</fullName>
    </submittedName>
</protein>
<dbReference type="Proteomes" id="UP001529338">
    <property type="component" value="Unassembled WGS sequence"/>
</dbReference>
<dbReference type="InterPro" id="IPR022121">
    <property type="entry name" value="Peptidase_M73_camelysin"/>
</dbReference>
<gene>
    <name evidence="2" type="ORF">QRT04_06065</name>
</gene>
<keyword evidence="3" id="KW-1185">Reference proteome</keyword>
<organism evidence="2 3">
    <name type="scientific">Cellulomonas alba</name>
    <dbReference type="NCBI Taxonomy" id="3053467"/>
    <lineage>
        <taxon>Bacteria</taxon>
        <taxon>Bacillati</taxon>
        <taxon>Actinomycetota</taxon>
        <taxon>Actinomycetes</taxon>
        <taxon>Micrococcales</taxon>
        <taxon>Cellulomonadaceae</taxon>
        <taxon>Cellulomonas</taxon>
    </lineage>
</organism>
<evidence type="ECO:0000256" key="1">
    <source>
        <dbReference type="SAM" id="Phobius"/>
    </source>
</evidence>
<dbReference type="RefSeq" id="WP_289454266.1">
    <property type="nucleotide sequence ID" value="NZ_JAUCGQ010000001.1"/>
</dbReference>
<sequence length="249" mass="25528">MDDLLQEMIDPTPEPGDRPRRRRLIATIAIVGLAIVGITSLTTGALFTDREQTDDGFKTGTVDLTTGQLKFTTTAGNMLPGDTTYSAIDVKNAGSLNLRYAVEYSASNDPAAAGIDTGVEMSGTTGLPDDAGTGTEIGGDLTDVLHLSVYAVGSQSDCAAPAASDRIYPADTSAAPALTAGSGNPLVGNKSEGQDAKAGAIAADRVLGAGDAEVLCFVTTMDIDAGNKYQDSGAHLTLDFYAEQTANNS</sequence>
<evidence type="ECO:0000313" key="2">
    <source>
        <dbReference type="EMBL" id="MDM7854492.1"/>
    </source>
</evidence>
<evidence type="ECO:0000313" key="3">
    <source>
        <dbReference type="Proteomes" id="UP001529338"/>
    </source>
</evidence>
<dbReference type="EMBL" id="JAUCGQ010000001">
    <property type="protein sequence ID" value="MDM7854492.1"/>
    <property type="molecule type" value="Genomic_DNA"/>
</dbReference>
<name>A0ABT7SG23_9CELL</name>